<accession>A0A645C2S8</accession>
<reference evidence="2" key="1">
    <citation type="submission" date="2019-08" db="EMBL/GenBank/DDBJ databases">
        <authorList>
            <person name="Kucharzyk K."/>
            <person name="Murdoch R.W."/>
            <person name="Higgins S."/>
            <person name="Loffler F."/>
        </authorList>
    </citation>
    <scope>NUCLEOTIDE SEQUENCE</scope>
</reference>
<keyword evidence="1" id="KW-0812">Transmembrane</keyword>
<evidence type="ECO:0000313" key="2">
    <source>
        <dbReference type="EMBL" id="MPM71251.1"/>
    </source>
</evidence>
<keyword evidence="1" id="KW-0472">Membrane</keyword>
<gene>
    <name evidence="2" type="ORF">SDC9_118214</name>
</gene>
<organism evidence="2">
    <name type="scientific">bioreactor metagenome</name>
    <dbReference type="NCBI Taxonomy" id="1076179"/>
    <lineage>
        <taxon>unclassified sequences</taxon>
        <taxon>metagenomes</taxon>
        <taxon>ecological metagenomes</taxon>
    </lineage>
</organism>
<sequence length="234" mass="27559">MSFINKIINTIGGWITVLAFIWSVCVWLYYNSIKVYLFINRIIKRRKEVFFDISFTYVVKKEIDFYKKLEPIIKEVYPKSNVKKEMNLTNNKIYNVQPYLIKVQQDDVINVNEEGQEIFIEIPKVRTTFSSVEKILDSVDLLDEKILEKIGVNSRKYCLTITFDKIKQNPFIYLVVRLFGKEAIEKFSCKLNCGILNEGLSNKTVDIYNDKIIITQSSFSDIRKLTPYLLLMKK</sequence>
<keyword evidence="1" id="KW-1133">Transmembrane helix</keyword>
<name>A0A645C2S8_9ZZZZ</name>
<dbReference type="AlphaFoldDB" id="A0A645C2S8"/>
<dbReference type="EMBL" id="VSSQ01023985">
    <property type="protein sequence ID" value="MPM71251.1"/>
    <property type="molecule type" value="Genomic_DNA"/>
</dbReference>
<feature type="transmembrane region" description="Helical" evidence="1">
    <location>
        <begin position="7"/>
        <end position="30"/>
    </location>
</feature>
<evidence type="ECO:0000256" key="1">
    <source>
        <dbReference type="SAM" id="Phobius"/>
    </source>
</evidence>
<comment type="caution">
    <text evidence="2">The sequence shown here is derived from an EMBL/GenBank/DDBJ whole genome shotgun (WGS) entry which is preliminary data.</text>
</comment>
<protein>
    <submittedName>
        <fullName evidence="2">Uncharacterized protein</fullName>
    </submittedName>
</protein>
<proteinExistence type="predicted"/>